<organism evidence="1 2">
    <name type="scientific">Candidatus Anaerobiospirillum merdipullorum</name>
    <dbReference type="NCBI Taxonomy" id="2838450"/>
    <lineage>
        <taxon>Bacteria</taxon>
        <taxon>Pseudomonadati</taxon>
        <taxon>Pseudomonadota</taxon>
        <taxon>Gammaproteobacteria</taxon>
        <taxon>Aeromonadales</taxon>
        <taxon>Succinivibrionaceae</taxon>
        <taxon>Anaerobiospirillum</taxon>
    </lineage>
</organism>
<reference evidence="1" key="1">
    <citation type="journal article" date="2021" name="PeerJ">
        <title>Extensive microbial diversity within the chicken gut microbiome revealed by metagenomics and culture.</title>
        <authorList>
            <person name="Gilroy R."/>
            <person name="Ravi A."/>
            <person name="Getino M."/>
            <person name="Pursley I."/>
            <person name="Horton D.L."/>
            <person name="Alikhan N.F."/>
            <person name="Baker D."/>
            <person name="Gharbi K."/>
            <person name="Hall N."/>
            <person name="Watson M."/>
            <person name="Adriaenssens E.M."/>
            <person name="Foster-Nyarko E."/>
            <person name="Jarju S."/>
            <person name="Secka A."/>
            <person name="Antonio M."/>
            <person name="Oren A."/>
            <person name="Chaudhuri R.R."/>
            <person name="La Ragione R."/>
            <person name="Hildebrand F."/>
            <person name="Pallen M.J."/>
        </authorList>
    </citation>
    <scope>NUCLEOTIDE SEQUENCE</scope>
    <source>
        <strain evidence="1">687</strain>
    </source>
</reference>
<name>A0A9E2NRV9_9GAMM</name>
<dbReference type="Proteomes" id="UP000824150">
    <property type="component" value="Unassembled WGS sequence"/>
</dbReference>
<comment type="caution">
    <text evidence="1">The sequence shown here is derived from an EMBL/GenBank/DDBJ whole genome shotgun (WGS) entry which is preliminary data.</text>
</comment>
<reference evidence="1" key="2">
    <citation type="submission" date="2021-04" db="EMBL/GenBank/DDBJ databases">
        <authorList>
            <person name="Gilroy R."/>
        </authorList>
    </citation>
    <scope>NUCLEOTIDE SEQUENCE</scope>
    <source>
        <strain evidence="1">687</strain>
    </source>
</reference>
<protein>
    <recommendedName>
        <fullName evidence="3">Tetratricopeptide repeat protein</fullName>
    </recommendedName>
</protein>
<evidence type="ECO:0000313" key="1">
    <source>
        <dbReference type="EMBL" id="MBU3826310.1"/>
    </source>
</evidence>
<evidence type="ECO:0008006" key="3">
    <source>
        <dbReference type="Google" id="ProtNLM"/>
    </source>
</evidence>
<dbReference type="InterPro" id="IPR011990">
    <property type="entry name" value="TPR-like_helical_dom_sf"/>
</dbReference>
<proteinExistence type="predicted"/>
<accession>A0A9E2NRV9</accession>
<dbReference type="AlphaFoldDB" id="A0A9E2NRV9"/>
<evidence type="ECO:0000313" key="2">
    <source>
        <dbReference type="Proteomes" id="UP000824150"/>
    </source>
</evidence>
<gene>
    <name evidence="1" type="ORF">IAA31_02300</name>
</gene>
<sequence>MYFAAICLLKQGKRDEAISALESIELMGREGEPNDQVYKNKAAELLKVIKADQEA</sequence>
<dbReference type="Gene3D" id="1.25.40.10">
    <property type="entry name" value="Tetratricopeptide repeat domain"/>
    <property type="match status" value="1"/>
</dbReference>
<dbReference type="EMBL" id="JAHLFG010000027">
    <property type="protein sequence ID" value="MBU3826310.1"/>
    <property type="molecule type" value="Genomic_DNA"/>
</dbReference>